<sequence length="103" mass="11853">MPQPTNEYGNMMKKLLLLASLLLVPPAQAETLPEFEPDTPQITIRHNDERAFYEYRVNGVLKEVKVVPKVGKPYYLVPVEGSGEFSRFEESSLLIPKWVIFSW</sequence>
<dbReference type="InterPro" id="IPR021357">
    <property type="entry name" value="DUF2782"/>
</dbReference>
<feature type="chain" id="PRO_5045267941" evidence="1">
    <location>
        <begin position="30"/>
        <end position="103"/>
    </location>
</feature>
<accession>A0ABY5HES3</accession>
<protein>
    <submittedName>
        <fullName evidence="2">DUF2782 domain-containing protein</fullName>
    </submittedName>
</protein>
<keyword evidence="3" id="KW-1185">Reference proteome</keyword>
<organism evidence="2 3">
    <name type="scientific">Marinobacterium rhizophilum</name>
    <dbReference type="NCBI Taxonomy" id="420402"/>
    <lineage>
        <taxon>Bacteria</taxon>
        <taxon>Pseudomonadati</taxon>
        <taxon>Pseudomonadota</taxon>
        <taxon>Gammaproteobacteria</taxon>
        <taxon>Oceanospirillales</taxon>
        <taxon>Oceanospirillaceae</taxon>
        <taxon>Marinobacterium</taxon>
    </lineage>
</organism>
<keyword evidence="1" id="KW-0732">Signal</keyword>
<dbReference type="Proteomes" id="UP001058461">
    <property type="component" value="Chromosome"/>
</dbReference>
<reference evidence="2" key="1">
    <citation type="submission" date="2021-04" db="EMBL/GenBank/DDBJ databases">
        <title>Oceanospirillales bacteria with DddD are important DMSP degraders in coastal seawater.</title>
        <authorList>
            <person name="Liu J."/>
        </authorList>
    </citation>
    <scope>NUCLEOTIDE SEQUENCE</scope>
    <source>
        <strain evidence="2">D13-1</strain>
    </source>
</reference>
<evidence type="ECO:0000313" key="2">
    <source>
        <dbReference type="EMBL" id="UTW10857.1"/>
    </source>
</evidence>
<dbReference type="Pfam" id="PF11191">
    <property type="entry name" value="DUF2782"/>
    <property type="match status" value="1"/>
</dbReference>
<gene>
    <name evidence="2" type="ORF">KDW95_16405</name>
</gene>
<dbReference type="Gene3D" id="2.20.130.30">
    <property type="entry name" value="Protein of unknown function DUF2782"/>
    <property type="match status" value="1"/>
</dbReference>
<feature type="signal peptide" evidence="1">
    <location>
        <begin position="1"/>
        <end position="29"/>
    </location>
</feature>
<proteinExistence type="predicted"/>
<dbReference type="EMBL" id="CP073347">
    <property type="protein sequence ID" value="UTW10857.1"/>
    <property type="molecule type" value="Genomic_DNA"/>
</dbReference>
<evidence type="ECO:0000256" key="1">
    <source>
        <dbReference type="SAM" id="SignalP"/>
    </source>
</evidence>
<name>A0ABY5HES3_9GAMM</name>
<evidence type="ECO:0000313" key="3">
    <source>
        <dbReference type="Proteomes" id="UP001058461"/>
    </source>
</evidence>